<proteinExistence type="inferred from homology"/>
<keyword evidence="7 10" id="KW-0411">Iron-sulfur</keyword>
<dbReference type="PROSITE" id="PS01244">
    <property type="entry name" value="ACONITASE_2"/>
    <property type="match status" value="1"/>
</dbReference>
<dbReference type="RefSeq" id="WP_242152182.1">
    <property type="nucleotide sequence ID" value="NZ_CP093379.1"/>
</dbReference>
<dbReference type="InterPro" id="IPR015928">
    <property type="entry name" value="Aconitase/3IPM_dehydase_swvl"/>
</dbReference>
<comment type="similarity">
    <text evidence="3 10">Belongs to the aconitase/IPM isomerase family.</text>
</comment>
<gene>
    <name evidence="13" type="primary">acnA</name>
    <name evidence="13" type="ORF">MMG00_04835</name>
</gene>
<evidence type="ECO:0000256" key="10">
    <source>
        <dbReference type="RuleBase" id="RU361275"/>
    </source>
</evidence>
<dbReference type="PRINTS" id="PR00415">
    <property type="entry name" value="ACONITASE"/>
</dbReference>
<keyword evidence="5" id="KW-0479">Metal-binding</keyword>
<dbReference type="InterPro" id="IPR006249">
    <property type="entry name" value="Aconitase/IRP2"/>
</dbReference>
<dbReference type="Gene3D" id="6.10.190.10">
    <property type="match status" value="1"/>
</dbReference>
<name>A0ABY3X2R6_9GAMM</name>
<keyword evidence="14" id="KW-1185">Reference proteome</keyword>
<evidence type="ECO:0000259" key="11">
    <source>
        <dbReference type="Pfam" id="PF00330"/>
    </source>
</evidence>
<dbReference type="CDD" id="cd01580">
    <property type="entry name" value="AcnA_IRP_Swivel"/>
    <property type="match status" value="1"/>
</dbReference>
<evidence type="ECO:0000256" key="8">
    <source>
        <dbReference type="ARBA" id="ARBA00023239"/>
    </source>
</evidence>
<dbReference type="Pfam" id="PF00330">
    <property type="entry name" value="Aconitase"/>
    <property type="match status" value="1"/>
</dbReference>
<protein>
    <recommendedName>
        <fullName evidence="10">Aconitate hydratase</fullName>
        <shortName evidence="10">Aconitase</shortName>
        <ecNumber evidence="10">4.2.1.3</ecNumber>
    </recommendedName>
</protein>
<dbReference type="PROSITE" id="PS00450">
    <property type="entry name" value="ACONITASE_1"/>
    <property type="match status" value="1"/>
</dbReference>
<evidence type="ECO:0000256" key="9">
    <source>
        <dbReference type="ARBA" id="ARBA00023501"/>
    </source>
</evidence>
<dbReference type="SUPFAM" id="SSF52016">
    <property type="entry name" value="LeuD/IlvD-like"/>
    <property type="match status" value="1"/>
</dbReference>
<keyword evidence="6 10" id="KW-0408">Iron</keyword>
<dbReference type="NCBIfam" id="NF009520">
    <property type="entry name" value="PRK12881.1"/>
    <property type="match status" value="1"/>
</dbReference>
<evidence type="ECO:0000256" key="2">
    <source>
        <dbReference type="ARBA" id="ARBA00004717"/>
    </source>
</evidence>
<evidence type="ECO:0000313" key="14">
    <source>
        <dbReference type="Proteomes" id="UP000829542"/>
    </source>
</evidence>
<evidence type="ECO:0000256" key="7">
    <source>
        <dbReference type="ARBA" id="ARBA00023014"/>
    </source>
</evidence>
<dbReference type="InterPro" id="IPR018136">
    <property type="entry name" value="Aconitase_4Fe-4S_BS"/>
</dbReference>
<dbReference type="Gene3D" id="3.30.499.10">
    <property type="entry name" value="Aconitase, domain 3"/>
    <property type="match status" value="2"/>
</dbReference>
<comment type="catalytic activity">
    <reaction evidence="9 10">
        <text>citrate = D-threo-isocitrate</text>
        <dbReference type="Rhea" id="RHEA:10336"/>
        <dbReference type="ChEBI" id="CHEBI:15562"/>
        <dbReference type="ChEBI" id="CHEBI:16947"/>
        <dbReference type="EC" id="4.2.1.3"/>
    </reaction>
</comment>
<dbReference type="EC" id="4.2.1.3" evidence="10"/>
<feature type="domain" description="Aconitase/3-isopropylmalate dehydratase large subunit alpha/beta/alpha" evidence="11">
    <location>
        <begin position="69"/>
        <end position="559"/>
    </location>
</feature>
<dbReference type="Pfam" id="PF00694">
    <property type="entry name" value="Aconitase_C"/>
    <property type="match status" value="1"/>
</dbReference>
<dbReference type="InterPro" id="IPR044137">
    <property type="entry name" value="AcnA_IRP_Swivel"/>
</dbReference>
<organism evidence="13 14">
    <name type="scientific">Ignatzschineria rhizosphaerae</name>
    <dbReference type="NCBI Taxonomy" id="2923279"/>
    <lineage>
        <taxon>Bacteria</taxon>
        <taxon>Pseudomonadati</taxon>
        <taxon>Pseudomonadota</taxon>
        <taxon>Gammaproteobacteria</taxon>
        <taxon>Cardiobacteriales</taxon>
        <taxon>Ignatzschineriaceae</taxon>
        <taxon>Ignatzschineria</taxon>
    </lineage>
</organism>
<evidence type="ECO:0000256" key="3">
    <source>
        <dbReference type="ARBA" id="ARBA00007185"/>
    </source>
</evidence>
<dbReference type="NCBIfam" id="NF006757">
    <property type="entry name" value="PRK09277.1"/>
    <property type="match status" value="1"/>
</dbReference>
<evidence type="ECO:0000259" key="12">
    <source>
        <dbReference type="Pfam" id="PF00694"/>
    </source>
</evidence>
<evidence type="ECO:0000256" key="6">
    <source>
        <dbReference type="ARBA" id="ARBA00023004"/>
    </source>
</evidence>
<evidence type="ECO:0000256" key="4">
    <source>
        <dbReference type="ARBA" id="ARBA00022485"/>
    </source>
</evidence>
<dbReference type="EMBL" id="CP093379">
    <property type="protein sequence ID" value="UNM97179.1"/>
    <property type="molecule type" value="Genomic_DNA"/>
</dbReference>
<dbReference type="CDD" id="cd01586">
    <property type="entry name" value="AcnA_IRP"/>
    <property type="match status" value="1"/>
</dbReference>
<dbReference type="Proteomes" id="UP000829542">
    <property type="component" value="Chromosome"/>
</dbReference>
<dbReference type="SUPFAM" id="SSF53732">
    <property type="entry name" value="Aconitase iron-sulfur domain"/>
    <property type="match status" value="1"/>
</dbReference>
<evidence type="ECO:0000256" key="5">
    <source>
        <dbReference type="ARBA" id="ARBA00022723"/>
    </source>
</evidence>
<feature type="domain" description="Aconitase A/isopropylmalate dehydratase small subunit swivel" evidence="12">
    <location>
        <begin position="688"/>
        <end position="815"/>
    </location>
</feature>
<dbReference type="InterPro" id="IPR001030">
    <property type="entry name" value="Acoase/IPM_deHydtase_lsu_aba"/>
</dbReference>
<keyword evidence="8 10" id="KW-0456">Lyase</keyword>
<accession>A0ABY3X2R6</accession>
<dbReference type="InterPro" id="IPR015931">
    <property type="entry name" value="Acnase/IPM_dHydase_lsu_aba_1/3"/>
</dbReference>
<keyword evidence="4 10" id="KW-0004">4Fe-4S</keyword>
<sequence>MSKINSLNTLSTLNVGGKEYHYHSIKKAEEKLGDLSRLPKSMKVLLENLLRFEDNITVNADDIAAIGEWARNRTSKREIQYRPARVLMQDFTGVPAVVDLAAMRDAMVKAGGDAKHINPLAPVDLVIDHSVMIDTFGSNSSFDENVKLEMERNGERYEFLKWGQNAFDNFRVVPPGTGICHQVNLEFLSQVAWTNERDGKTWIMPDTCVGTDSHTPMVNGLSVLAWGVGGIEAEAAILGQPISMVIPEVVGFKLTGKLVEGVTATDLVLTIVEMLRKKGVVGKFVEYYGDGLKDLPLADRATISNMAPEYGATVGFFPVDDITLNYMRLTGRDEEIIARTEAYAKEQGFWGNDGDEPVFTDTLELDLGSVVPSMAGPKRPQDRVTLPGLKDAFDKFVADSNDDINKTADIYLNDKKETLHQGDVVFAAITSCTNTSNPSVMMAAGLVAEKAAKLGLNRKPWVKTSLAPGSKVVSEYLDKAGLTKYLDEVGFNLTGYGCTACIGNSGPLITEVGEAIDQNDFAMSAVISGNRNFEGRIHPQIKTNWIASPPLVVAFAIAGTTRIDISKDPIAQDKDGNDVFLKDIWPSNQEIADAVAKVDGTMFRKGYDGVFDGDAHWQALDVAKTETFQWNENSTYVQHPPYFEKIDQPIAALKPIENASVLAYFGDSITTDHISPAGVIMAGAPAGLYLQDKGVSPKDFNSYGSRRGNHQVMIRGTFANIRIRNKMLTDVEGGYTKHIPTGETLPIYDAAMRYEAENTPLIVLAGKEYGSGSSRDWAAKGPNLLGVKAVIAESYERIHRSNLIGMGILALQYKNGENAESLGLTGEESFTINFDDSIKPGQDIEVSAKKADGTVVNFTVLCRIDTLNEVDYFKSGGILHYVLREMIAEHK</sequence>
<comment type="function">
    <text evidence="10">Catalyzes the isomerization of citrate to isocitrate via cis-aconitate.</text>
</comment>
<comment type="cofactor">
    <cofactor evidence="1">
        <name>[4Fe-4S] cluster</name>
        <dbReference type="ChEBI" id="CHEBI:49883"/>
    </cofactor>
</comment>
<evidence type="ECO:0000313" key="13">
    <source>
        <dbReference type="EMBL" id="UNM97179.1"/>
    </source>
</evidence>
<comment type="pathway">
    <text evidence="2">Carbohydrate metabolism; tricarboxylic acid cycle; isocitrate from oxaloacetate: step 2/2.</text>
</comment>
<dbReference type="Gene3D" id="3.20.19.10">
    <property type="entry name" value="Aconitase, domain 4"/>
    <property type="match status" value="1"/>
</dbReference>
<dbReference type="NCBIfam" id="TIGR01341">
    <property type="entry name" value="aconitase_1"/>
    <property type="match status" value="1"/>
</dbReference>
<dbReference type="InterPro" id="IPR000573">
    <property type="entry name" value="AconitaseA/IPMdHydase_ssu_swvl"/>
</dbReference>
<dbReference type="InterPro" id="IPR036008">
    <property type="entry name" value="Aconitase_4Fe-4S_dom"/>
</dbReference>
<reference evidence="13 14" key="1">
    <citation type="submission" date="2022-03" db="EMBL/GenBank/DDBJ databases">
        <title>Ignatzschineria rhizosphaerae HR5S32.</title>
        <authorList>
            <person name="Sun J.Q."/>
            <person name="Feng J.Y."/>
        </authorList>
    </citation>
    <scope>NUCLEOTIDE SEQUENCE [LARGE SCALE GENOMIC DNA]</scope>
    <source>
        <strain evidence="13 14">HR5S32</strain>
    </source>
</reference>
<dbReference type="GO" id="GO:0003994">
    <property type="term" value="F:aconitate hydratase activity"/>
    <property type="evidence" value="ECO:0007669"/>
    <property type="project" value="UniProtKB-EC"/>
</dbReference>
<evidence type="ECO:0000256" key="1">
    <source>
        <dbReference type="ARBA" id="ARBA00001966"/>
    </source>
</evidence>
<dbReference type="PANTHER" id="PTHR11670">
    <property type="entry name" value="ACONITASE/IRON-RESPONSIVE ELEMENT FAMILY MEMBER"/>
    <property type="match status" value="1"/>
</dbReference>